<name>A0ABR3QM37_9PLEO</name>
<dbReference type="InterPro" id="IPR051604">
    <property type="entry name" value="Ergot_Alk_Oxidoreductase"/>
</dbReference>
<organism evidence="2 3">
    <name type="scientific">Paraconiothyrium brasiliense</name>
    <dbReference type="NCBI Taxonomy" id="300254"/>
    <lineage>
        <taxon>Eukaryota</taxon>
        <taxon>Fungi</taxon>
        <taxon>Dikarya</taxon>
        <taxon>Ascomycota</taxon>
        <taxon>Pezizomycotina</taxon>
        <taxon>Dothideomycetes</taxon>
        <taxon>Pleosporomycetidae</taxon>
        <taxon>Pleosporales</taxon>
        <taxon>Massarineae</taxon>
        <taxon>Didymosphaeriaceae</taxon>
        <taxon>Paraconiothyrium</taxon>
    </lineage>
</organism>
<dbReference type="Proteomes" id="UP001521785">
    <property type="component" value="Unassembled WGS sequence"/>
</dbReference>
<proteinExistence type="predicted"/>
<sequence>MSTSPSHPTVLITSATGTQGTALISALASLSLPISIRALVRDPSSPKPLALLGLSNAHTSIVLIKGNFSSPTSLASALAPDEDGEVVDAVFLNTNPTFGDPEEEVRHAMSVLEAAREKRVRHVVYTSVIGVADAEVWERIGEKPGWVNTEAMTLLRAADGPGIEAVRRRSQLLTEEGNKVEGGITRDLLRGYFGAKMSIEGLIKTWGGTGTGEEEKTWNILRPAWFMTNFLPPANANYWPDLTPSNPVLRSAILPDMRMMLVDPEDIRAVAARALLSPFAHAFAPSLVKQTINIGSQALTLTEIAQTLSKTTGIEVKSEFVNEAEAAKEIREGNVQRDAQAWFATLQDCFEPGELFQLIGREPKTFSEYLEGRKQELQSFLDSDGRKNRDE</sequence>
<gene>
    <name evidence="2" type="ORF">SLS60_010824</name>
</gene>
<dbReference type="SUPFAM" id="SSF51735">
    <property type="entry name" value="NAD(P)-binding Rossmann-fold domains"/>
    <property type="match status" value="1"/>
</dbReference>
<feature type="domain" description="NAD(P)-binding" evidence="1">
    <location>
        <begin position="15"/>
        <end position="140"/>
    </location>
</feature>
<dbReference type="InterPro" id="IPR036291">
    <property type="entry name" value="NAD(P)-bd_dom_sf"/>
</dbReference>
<dbReference type="PANTHER" id="PTHR43162">
    <property type="match status" value="1"/>
</dbReference>
<evidence type="ECO:0000259" key="1">
    <source>
        <dbReference type="Pfam" id="PF13460"/>
    </source>
</evidence>
<reference evidence="2 3" key="1">
    <citation type="submission" date="2024-02" db="EMBL/GenBank/DDBJ databases">
        <title>De novo assembly and annotation of 12 fungi associated with fruit tree decline syndrome in Ontario, Canada.</title>
        <authorList>
            <person name="Sulman M."/>
            <person name="Ellouze W."/>
            <person name="Ilyukhin E."/>
        </authorList>
    </citation>
    <scope>NUCLEOTIDE SEQUENCE [LARGE SCALE GENOMIC DNA]</scope>
    <source>
        <strain evidence="2 3">M42-189</strain>
    </source>
</reference>
<protein>
    <recommendedName>
        <fullName evidence="1">NAD(P)-binding domain-containing protein</fullName>
    </recommendedName>
</protein>
<dbReference type="InterPro" id="IPR016040">
    <property type="entry name" value="NAD(P)-bd_dom"/>
</dbReference>
<keyword evidence="3" id="KW-1185">Reference proteome</keyword>
<dbReference type="PANTHER" id="PTHR43162:SF1">
    <property type="entry name" value="PRESTALK A DIFFERENTIATION PROTEIN A"/>
    <property type="match status" value="1"/>
</dbReference>
<evidence type="ECO:0000313" key="2">
    <source>
        <dbReference type="EMBL" id="KAL1593216.1"/>
    </source>
</evidence>
<dbReference type="Pfam" id="PF13460">
    <property type="entry name" value="NAD_binding_10"/>
    <property type="match status" value="1"/>
</dbReference>
<evidence type="ECO:0000313" key="3">
    <source>
        <dbReference type="Proteomes" id="UP001521785"/>
    </source>
</evidence>
<dbReference type="EMBL" id="JAKJXO020000019">
    <property type="protein sequence ID" value="KAL1593216.1"/>
    <property type="molecule type" value="Genomic_DNA"/>
</dbReference>
<dbReference type="Gene3D" id="3.40.50.720">
    <property type="entry name" value="NAD(P)-binding Rossmann-like Domain"/>
    <property type="match status" value="1"/>
</dbReference>
<comment type="caution">
    <text evidence="2">The sequence shown here is derived from an EMBL/GenBank/DDBJ whole genome shotgun (WGS) entry which is preliminary data.</text>
</comment>
<accession>A0ABR3QM37</accession>